<dbReference type="InterPro" id="IPR008880">
    <property type="entry name" value="Trigger_fac_C"/>
</dbReference>
<comment type="domain">
    <text evidence="9">Consists of 3 domains; the N-terminus binds the ribosome, the middle domain has PPIase activity, while the C-terminus has intrinsic chaperone activity on its own.</text>
</comment>
<dbReference type="InterPro" id="IPR037041">
    <property type="entry name" value="Trigger_fac_C_sf"/>
</dbReference>
<comment type="function">
    <text evidence="9">Involved in protein export. Acts as a chaperone by maintaining the newly synthesized protein in an open conformation. Functions as a peptidyl-prolyl cis-trans isomerase.</text>
</comment>
<dbReference type="EMBL" id="DSVI01000004">
    <property type="protein sequence ID" value="HGT46889.1"/>
    <property type="molecule type" value="Genomic_DNA"/>
</dbReference>
<comment type="subcellular location">
    <subcellularLocation>
        <location evidence="9">Cytoplasm</location>
    </subcellularLocation>
    <text evidence="9">About half TF is bound to the ribosome near the polypeptide exit tunnel while the other half is free in the cytoplasm.</text>
</comment>
<evidence type="ECO:0000256" key="2">
    <source>
        <dbReference type="ARBA" id="ARBA00005464"/>
    </source>
</evidence>
<dbReference type="GO" id="GO:0005737">
    <property type="term" value="C:cytoplasm"/>
    <property type="evidence" value="ECO:0007669"/>
    <property type="project" value="UniProtKB-SubCell"/>
</dbReference>
<dbReference type="Pfam" id="PF05697">
    <property type="entry name" value="Trigger_N"/>
    <property type="match status" value="1"/>
</dbReference>
<evidence type="ECO:0000259" key="11">
    <source>
        <dbReference type="Pfam" id="PF05698"/>
    </source>
</evidence>
<evidence type="ECO:0000256" key="7">
    <source>
        <dbReference type="ARBA" id="ARBA00023235"/>
    </source>
</evidence>
<dbReference type="SUPFAM" id="SSF109998">
    <property type="entry name" value="Triger factor/SurA peptide-binding domain-like"/>
    <property type="match status" value="1"/>
</dbReference>
<evidence type="ECO:0000256" key="8">
    <source>
        <dbReference type="ARBA" id="ARBA00029986"/>
    </source>
</evidence>
<evidence type="ECO:0000256" key="1">
    <source>
        <dbReference type="ARBA" id="ARBA00000971"/>
    </source>
</evidence>
<accession>A0A832DIU7</accession>
<keyword evidence="5 9" id="KW-0697">Rotamase</keyword>
<dbReference type="PANTHER" id="PTHR30560">
    <property type="entry name" value="TRIGGER FACTOR CHAPERONE AND PEPTIDYL-PROLYL CIS/TRANS ISOMERASE"/>
    <property type="match status" value="1"/>
</dbReference>
<dbReference type="AlphaFoldDB" id="A0A832DIU7"/>
<evidence type="ECO:0000256" key="5">
    <source>
        <dbReference type="ARBA" id="ARBA00023110"/>
    </source>
</evidence>
<dbReference type="PANTHER" id="PTHR30560:SF3">
    <property type="entry name" value="TRIGGER FACTOR-LIKE PROTEIN TIG, CHLOROPLASTIC"/>
    <property type="match status" value="1"/>
</dbReference>
<dbReference type="HAMAP" id="MF_00303">
    <property type="entry name" value="Trigger_factor_Tig"/>
    <property type="match status" value="1"/>
</dbReference>
<keyword evidence="7 9" id="KW-0413">Isomerase</keyword>
<comment type="catalytic activity">
    <reaction evidence="1 9">
        <text>[protein]-peptidylproline (omega=180) = [protein]-peptidylproline (omega=0)</text>
        <dbReference type="Rhea" id="RHEA:16237"/>
        <dbReference type="Rhea" id="RHEA-COMP:10747"/>
        <dbReference type="Rhea" id="RHEA-COMP:10748"/>
        <dbReference type="ChEBI" id="CHEBI:83833"/>
        <dbReference type="ChEBI" id="CHEBI:83834"/>
        <dbReference type="EC" id="5.2.1.8"/>
    </reaction>
</comment>
<dbReference type="GO" id="GO:0044183">
    <property type="term" value="F:protein folding chaperone"/>
    <property type="evidence" value="ECO:0007669"/>
    <property type="project" value="TreeGrafter"/>
</dbReference>
<comment type="caution">
    <text evidence="12">The sequence shown here is derived from an EMBL/GenBank/DDBJ whole genome shotgun (WGS) entry which is preliminary data.</text>
</comment>
<dbReference type="Gene3D" id="1.10.3120.10">
    <property type="entry name" value="Trigger factor, C-terminal domain"/>
    <property type="match status" value="1"/>
</dbReference>
<dbReference type="PIRSF" id="PIRSF003095">
    <property type="entry name" value="Trigger_factor"/>
    <property type="match status" value="1"/>
</dbReference>
<dbReference type="GO" id="GO:0015031">
    <property type="term" value="P:protein transport"/>
    <property type="evidence" value="ECO:0007669"/>
    <property type="project" value="UniProtKB-UniRule"/>
</dbReference>
<evidence type="ECO:0000259" key="10">
    <source>
        <dbReference type="Pfam" id="PF05697"/>
    </source>
</evidence>
<reference evidence="12" key="1">
    <citation type="journal article" date="2020" name="mSystems">
        <title>Genome- and Community-Level Interaction Insights into Carbon Utilization and Element Cycling Functions of Hydrothermarchaeota in Hydrothermal Sediment.</title>
        <authorList>
            <person name="Zhou Z."/>
            <person name="Liu Y."/>
            <person name="Xu W."/>
            <person name="Pan J."/>
            <person name="Luo Z.H."/>
            <person name="Li M."/>
        </authorList>
    </citation>
    <scope>NUCLEOTIDE SEQUENCE [LARGE SCALE GENOMIC DNA]</scope>
    <source>
        <strain evidence="12">SpSt-500</strain>
    </source>
</reference>
<evidence type="ECO:0000256" key="9">
    <source>
        <dbReference type="HAMAP-Rule" id="MF_00303"/>
    </source>
</evidence>
<dbReference type="InterPro" id="IPR027304">
    <property type="entry name" value="Trigger_fact/SurA_dom_sf"/>
</dbReference>
<evidence type="ECO:0000256" key="4">
    <source>
        <dbReference type="ARBA" id="ARBA00016902"/>
    </source>
</evidence>
<dbReference type="InterPro" id="IPR008881">
    <property type="entry name" value="Trigger_fac_ribosome-bd_bac"/>
</dbReference>
<dbReference type="InterPro" id="IPR005215">
    <property type="entry name" value="Trig_fac"/>
</dbReference>
<keyword evidence="6 9" id="KW-0143">Chaperone</keyword>
<dbReference type="GO" id="GO:0043022">
    <property type="term" value="F:ribosome binding"/>
    <property type="evidence" value="ECO:0007669"/>
    <property type="project" value="TreeGrafter"/>
</dbReference>
<dbReference type="Gene3D" id="3.30.70.1050">
    <property type="entry name" value="Trigger factor ribosome-binding domain"/>
    <property type="match status" value="1"/>
</dbReference>
<protein>
    <recommendedName>
        <fullName evidence="4 9">Trigger factor</fullName>
        <shortName evidence="9">TF</shortName>
        <ecNumber evidence="3 9">5.2.1.8</ecNumber>
    </recommendedName>
    <alternativeName>
        <fullName evidence="8 9">PPIase</fullName>
    </alternativeName>
</protein>
<sequence>MREDNLEYNVNEINASEKEVEIKLSYDEIKESIENEVKKQTKNIQVPGFRKGKVPRHILKKMFGDALEYEAADKVATEFFWKVADEKDLRPIGKPAMTSLDFEPEKHLTFKVKYETLPNISVQNYKDFEIEIPDFVVTDEEVEKEIDYIIKANKTTEDAQEVGDDRNYLVEVEIHRTDEQGNILPDTKPEKLTIDLSNEQIHPQIVENSRSKKVGESFTFQFSDIRKELNKDGVEEEVTDNYYYTAKILSVKKVVLPELNEELIKKVTKARLSDVEAFKEEIKKDIQKYYDQRVEELIRSKLLSEIIKNNDFTPPQTLVNNILEEYIKSEEEYSKQNRIPFNKEEARNRLRINAENEVKWYLIKEQIQKAEGISVTEDELKEFAQKESEQTGLPVEKIMNYYKASNQVERILDEKLFDFLKANNKIKKVDPKTLYPQKEEKNEQ</sequence>
<dbReference type="Pfam" id="PF05698">
    <property type="entry name" value="Trigger_C"/>
    <property type="match status" value="1"/>
</dbReference>
<dbReference type="GO" id="GO:0003755">
    <property type="term" value="F:peptidyl-prolyl cis-trans isomerase activity"/>
    <property type="evidence" value="ECO:0007669"/>
    <property type="project" value="UniProtKB-UniRule"/>
</dbReference>
<keyword evidence="9" id="KW-0131">Cell cycle</keyword>
<evidence type="ECO:0000256" key="3">
    <source>
        <dbReference type="ARBA" id="ARBA00013194"/>
    </source>
</evidence>
<proteinExistence type="inferred from homology"/>
<evidence type="ECO:0000313" key="12">
    <source>
        <dbReference type="EMBL" id="HGT46889.1"/>
    </source>
</evidence>
<evidence type="ECO:0000256" key="6">
    <source>
        <dbReference type="ARBA" id="ARBA00023186"/>
    </source>
</evidence>
<dbReference type="GO" id="GO:0051083">
    <property type="term" value="P:'de novo' cotranslational protein folding"/>
    <property type="evidence" value="ECO:0007669"/>
    <property type="project" value="TreeGrafter"/>
</dbReference>
<name>A0A832DIU7_9BACT</name>
<dbReference type="Gene3D" id="3.10.50.40">
    <property type="match status" value="1"/>
</dbReference>
<dbReference type="SUPFAM" id="SSF102735">
    <property type="entry name" value="Trigger factor ribosome-binding domain"/>
    <property type="match status" value="1"/>
</dbReference>
<dbReference type="GO" id="GO:0043335">
    <property type="term" value="P:protein unfolding"/>
    <property type="evidence" value="ECO:0007669"/>
    <property type="project" value="TreeGrafter"/>
</dbReference>
<dbReference type="NCBIfam" id="TIGR00115">
    <property type="entry name" value="tig"/>
    <property type="match status" value="1"/>
</dbReference>
<keyword evidence="9" id="KW-0963">Cytoplasm</keyword>
<organism evidence="12">
    <name type="scientific">Ignavibacterium album</name>
    <dbReference type="NCBI Taxonomy" id="591197"/>
    <lineage>
        <taxon>Bacteria</taxon>
        <taxon>Pseudomonadati</taxon>
        <taxon>Ignavibacteriota</taxon>
        <taxon>Ignavibacteria</taxon>
        <taxon>Ignavibacteriales</taxon>
        <taxon>Ignavibacteriaceae</taxon>
        <taxon>Ignavibacterium</taxon>
    </lineage>
</organism>
<comment type="similarity">
    <text evidence="2 9">Belongs to the FKBP-type PPIase family. Tig subfamily.</text>
</comment>
<dbReference type="InterPro" id="IPR036611">
    <property type="entry name" value="Trigger_fac_ribosome-bd_sf"/>
</dbReference>
<feature type="domain" description="Trigger factor C-terminal" evidence="11">
    <location>
        <begin position="275"/>
        <end position="421"/>
    </location>
</feature>
<dbReference type="GO" id="GO:0051301">
    <property type="term" value="P:cell division"/>
    <property type="evidence" value="ECO:0007669"/>
    <property type="project" value="UniProtKB-KW"/>
</dbReference>
<dbReference type="InterPro" id="IPR046357">
    <property type="entry name" value="PPIase_dom_sf"/>
</dbReference>
<feature type="domain" description="Trigger factor ribosome-binding bacterial" evidence="10">
    <location>
        <begin position="8"/>
        <end position="147"/>
    </location>
</feature>
<gene>
    <name evidence="9 12" type="primary">tig</name>
    <name evidence="12" type="ORF">ENS56_02520</name>
</gene>
<dbReference type="EC" id="5.2.1.8" evidence="3 9"/>
<keyword evidence="9" id="KW-0132">Cell division</keyword>